<keyword evidence="4 7" id="KW-0573">Peptidoglycan synthesis</keyword>
<keyword evidence="9" id="KW-1185">Reference proteome</keyword>
<dbReference type="OrthoDB" id="9801055at2"/>
<gene>
    <name evidence="7 8" type="primary">murI</name>
    <name evidence="8" type="ordered locus">Pro_1043</name>
</gene>
<dbReference type="GO" id="GO:0071555">
    <property type="term" value="P:cell wall organization"/>
    <property type="evidence" value="ECO:0007669"/>
    <property type="project" value="UniProtKB-KW"/>
</dbReference>
<proteinExistence type="inferred from homology"/>
<name>Q7VBP9_PROMA</name>
<comment type="pathway">
    <text evidence="7">Cell wall biogenesis; peptidoglycan biosynthesis.</text>
</comment>
<comment type="caution">
    <text evidence="7">Lacks conserved residue(s) required for the propagation of feature annotation.</text>
</comment>
<evidence type="ECO:0000256" key="4">
    <source>
        <dbReference type="ARBA" id="ARBA00022984"/>
    </source>
</evidence>
<feature type="binding site" evidence="7">
    <location>
        <begin position="9"/>
        <end position="10"/>
    </location>
    <ligand>
        <name>substrate</name>
    </ligand>
</feature>
<dbReference type="PANTHER" id="PTHR21198:SF3">
    <property type="entry name" value="GLUTAMATE RACEMASE"/>
    <property type="match status" value="1"/>
</dbReference>
<dbReference type="Proteomes" id="UP000001420">
    <property type="component" value="Chromosome"/>
</dbReference>
<evidence type="ECO:0000256" key="5">
    <source>
        <dbReference type="ARBA" id="ARBA00023235"/>
    </source>
</evidence>
<evidence type="ECO:0000256" key="2">
    <source>
        <dbReference type="ARBA" id="ARBA00013090"/>
    </source>
</evidence>
<evidence type="ECO:0000313" key="8">
    <source>
        <dbReference type="EMBL" id="AAQ00088.1"/>
    </source>
</evidence>
<dbReference type="NCBIfam" id="TIGR00067">
    <property type="entry name" value="glut_race"/>
    <property type="match status" value="1"/>
</dbReference>
<dbReference type="KEGG" id="pma:Pro_1043"/>
<feature type="active site" description="Proton donor/acceptor" evidence="7">
    <location>
        <position position="72"/>
    </location>
</feature>
<dbReference type="Pfam" id="PF01177">
    <property type="entry name" value="Asp_Glu_race"/>
    <property type="match status" value="1"/>
</dbReference>
<dbReference type="PATRIC" id="fig|167539.5.peg.1093"/>
<feature type="binding site" evidence="7">
    <location>
        <begin position="73"/>
        <end position="74"/>
    </location>
    <ligand>
        <name>substrate</name>
    </ligand>
</feature>
<dbReference type="GO" id="GO:0008360">
    <property type="term" value="P:regulation of cell shape"/>
    <property type="evidence" value="ECO:0007669"/>
    <property type="project" value="UniProtKB-KW"/>
</dbReference>
<evidence type="ECO:0000256" key="3">
    <source>
        <dbReference type="ARBA" id="ARBA00022960"/>
    </source>
</evidence>
<dbReference type="STRING" id="167539.Pro_1043"/>
<reference evidence="8 9" key="1">
    <citation type="journal article" date="2003" name="Proc. Natl. Acad. Sci. U.S.A.">
        <title>Genome sequence of the cyanobacterium Prochlorococcus marinus SS120, a nearly minimal oxyphototrophic genome.</title>
        <authorList>
            <person name="Dufresne A."/>
            <person name="Salanoubat M."/>
            <person name="Partensky F."/>
            <person name="Artiguenave F."/>
            <person name="Axmann I.M."/>
            <person name="Barbe V."/>
            <person name="Duprat S."/>
            <person name="Galperin M.Y."/>
            <person name="Koonin E.V."/>
            <person name="Le Gall F."/>
            <person name="Makarova K.S."/>
            <person name="Ostrowski M."/>
            <person name="Oztas S."/>
            <person name="Robert C."/>
            <person name="Rogozin I.B."/>
            <person name="Scanlan D.J."/>
            <person name="Tandeau de Marsac N."/>
            <person name="Weissenbach J."/>
            <person name="Wincker P."/>
            <person name="Wolf Y.I."/>
            <person name="Hess W.R."/>
        </authorList>
    </citation>
    <scope>NUCLEOTIDE SEQUENCE [LARGE SCALE GENOMIC DNA]</scope>
    <source>
        <strain evidence="9">SARG / CCMP1375 / SS120</strain>
    </source>
</reference>
<evidence type="ECO:0000256" key="7">
    <source>
        <dbReference type="HAMAP-Rule" id="MF_00258"/>
    </source>
</evidence>
<dbReference type="InterPro" id="IPR015942">
    <property type="entry name" value="Asp/Glu/hydantoin_racemase"/>
</dbReference>
<feature type="active site" description="Proton donor/acceptor" evidence="7">
    <location>
        <position position="179"/>
    </location>
</feature>
<dbReference type="InterPro" id="IPR001920">
    <property type="entry name" value="Asp/Glu_race"/>
</dbReference>
<organism evidence="8 9">
    <name type="scientific">Prochlorococcus marinus (strain SARG / CCMP1375 / SS120)</name>
    <dbReference type="NCBI Taxonomy" id="167539"/>
    <lineage>
        <taxon>Bacteria</taxon>
        <taxon>Bacillati</taxon>
        <taxon>Cyanobacteriota</taxon>
        <taxon>Cyanophyceae</taxon>
        <taxon>Synechococcales</taxon>
        <taxon>Prochlorococcaceae</taxon>
        <taxon>Prochlorococcus</taxon>
    </lineage>
</organism>
<dbReference type="EC" id="5.1.1.3" evidence="2 7"/>
<dbReference type="GO" id="GO:0009252">
    <property type="term" value="P:peptidoglycan biosynthetic process"/>
    <property type="evidence" value="ECO:0007669"/>
    <property type="project" value="UniProtKB-UniRule"/>
</dbReference>
<dbReference type="AlphaFoldDB" id="Q7VBP9"/>
<keyword evidence="5 7" id="KW-0413">Isomerase</keyword>
<dbReference type="InterPro" id="IPR004391">
    <property type="entry name" value="Glu_race"/>
</dbReference>
<dbReference type="GO" id="GO:0008881">
    <property type="term" value="F:glutamate racemase activity"/>
    <property type="evidence" value="ECO:0007669"/>
    <property type="project" value="UniProtKB-UniRule"/>
</dbReference>
<dbReference type="EnsemblBacteria" id="AAQ00088">
    <property type="protein sequence ID" value="AAQ00088"/>
    <property type="gene ID" value="Pro_1043"/>
</dbReference>
<accession>Q7VBP9</accession>
<comment type="similarity">
    <text evidence="7">Belongs to the aspartate/glutamate racemases family.</text>
</comment>
<feature type="binding site" evidence="7">
    <location>
        <begin position="41"/>
        <end position="42"/>
    </location>
    <ligand>
        <name>substrate</name>
    </ligand>
</feature>
<dbReference type="HOGENOM" id="CLU_052344_0_2_3"/>
<dbReference type="EMBL" id="AE017126">
    <property type="protein sequence ID" value="AAQ00088.1"/>
    <property type="molecule type" value="Genomic_DNA"/>
</dbReference>
<comment type="catalytic activity">
    <reaction evidence="1 7">
        <text>L-glutamate = D-glutamate</text>
        <dbReference type="Rhea" id="RHEA:12813"/>
        <dbReference type="ChEBI" id="CHEBI:29985"/>
        <dbReference type="ChEBI" id="CHEBI:29986"/>
        <dbReference type="EC" id="5.1.1.3"/>
    </reaction>
</comment>
<dbReference type="SUPFAM" id="SSF53681">
    <property type="entry name" value="Aspartate/glutamate racemase"/>
    <property type="match status" value="2"/>
</dbReference>
<dbReference type="PANTHER" id="PTHR21198">
    <property type="entry name" value="GLUTAMATE RACEMASE"/>
    <property type="match status" value="1"/>
</dbReference>
<evidence type="ECO:0000256" key="1">
    <source>
        <dbReference type="ARBA" id="ARBA00001602"/>
    </source>
</evidence>
<protein>
    <recommendedName>
        <fullName evidence="2 7">Glutamate racemase</fullName>
        <ecNumber evidence="2 7">5.1.1.3</ecNumber>
    </recommendedName>
</protein>
<sequence>MKLRLGIFDSGIGGFTVLKSIQERHSSFRSIYLADTQRVPFGTKQPSEIRQIALEISKWLCRQNINAVVVACNTTNSVALDVVKNNVEVPVFDLIGSTSELIHESRIGILATPSTVASKAYSKEILSSKPFSFVLEEGCPEFVPMIERGQINSSEVRGAIVNHLEPLIKENVEAIVLGCSHFPLLKPIFKELMPSNIRLIDPSLNLAKKLDTLITPSVNEVDLARKPIDIHFCVTSDPSQFSDKASHWLGIRPEVEVISLRSHSCVF</sequence>
<evidence type="ECO:0000256" key="6">
    <source>
        <dbReference type="ARBA" id="ARBA00023316"/>
    </source>
</evidence>
<dbReference type="UniPathway" id="UPA00219"/>
<dbReference type="Gene3D" id="3.40.50.1860">
    <property type="match status" value="2"/>
</dbReference>
<keyword evidence="6 7" id="KW-0961">Cell wall biogenesis/degradation</keyword>
<dbReference type="HAMAP" id="MF_00258">
    <property type="entry name" value="Glu_racemase"/>
    <property type="match status" value="1"/>
</dbReference>
<comment type="function">
    <text evidence="7">Provides the (R)-glutamate required for cell wall biosynthesis.</text>
</comment>
<dbReference type="eggNOG" id="COG0796">
    <property type="taxonomic scope" value="Bacteria"/>
</dbReference>
<evidence type="ECO:0000313" key="9">
    <source>
        <dbReference type="Proteomes" id="UP000001420"/>
    </source>
</evidence>
<keyword evidence="3 7" id="KW-0133">Cell shape</keyword>